<dbReference type="STRING" id="861298.SAMN04488136_12129"/>
<dbReference type="Gene3D" id="3.30.1330.60">
    <property type="entry name" value="OmpA-like domain"/>
    <property type="match status" value="1"/>
</dbReference>
<evidence type="ECO:0000259" key="2">
    <source>
        <dbReference type="PROSITE" id="PS51123"/>
    </source>
</evidence>
<proteinExistence type="predicted"/>
<gene>
    <name evidence="3" type="ORF">SAMN04488136_12129</name>
</gene>
<evidence type="ECO:0000313" key="3">
    <source>
        <dbReference type="EMBL" id="SDH60305.1"/>
    </source>
</evidence>
<dbReference type="Pfam" id="PF00691">
    <property type="entry name" value="OmpA"/>
    <property type="match status" value="1"/>
</dbReference>
<protein>
    <submittedName>
        <fullName evidence="3">OmpA family protein</fullName>
    </submittedName>
</protein>
<dbReference type="InterPro" id="IPR006665">
    <property type="entry name" value="OmpA-like"/>
</dbReference>
<dbReference type="Proteomes" id="UP000198854">
    <property type="component" value="Unassembled WGS sequence"/>
</dbReference>
<dbReference type="GO" id="GO:0016020">
    <property type="term" value="C:membrane"/>
    <property type="evidence" value="ECO:0007669"/>
    <property type="project" value="UniProtKB-UniRule"/>
</dbReference>
<keyword evidence="4" id="KW-1185">Reference proteome</keyword>
<name>A0A1G8DRS2_9VIBR</name>
<dbReference type="RefSeq" id="WP_093276264.1">
    <property type="nucleotide sequence ID" value="NZ_FNDD01000021.1"/>
</dbReference>
<evidence type="ECO:0000313" key="4">
    <source>
        <dbReference type="Proteomes" id="UP000198854"/>
    </source>
</evidence>
<organism evidence="3 4">
    <name type="scientific">Vibrio xiamenensis</name>
    <dbReference type="NCBI Taxonomy" id="861298"/>
    <lineage>
        <taxon>Bacteria</taxon>
        <taxon>Pseudomonadati</taxon>
        <taxon>Pseudomonadota</taxon>
        <taxon>Gammaproteobacteria</taxon>
        <taxon>Vibrionales</taxon>
        <taxon>Vibrionaceae</taxon>
        <taxon>Vibrio</taxon>
    </lineage>
</organism>
<keyword evidence="1" id="KW-0472">Membrane</keyword>
<dbReference type="InterPro" id="IPR050330">
    <property type="entry name" value="Bact_OuterMem_StrucFunc"/>
</dbReference>
<dbReference type="SUPFAM" id="SSF103088">
    <property type="entry name" value="OmpA-like"/>
    <property type="match status" value="1"/>
</dbReference>
<sequence length="1605" mass="180920">MPASHNQRQLYLMGRLYGRKGQPASRYFPLPFETLTAPGLKFEDKLSIDPQNKKSVVEVTATNPIAVSDKHGVLNVLSEDIKTGQLVRNPVTQSSVKTVNGKNALPQVLFFPSYLVPMTQLALQTDSNQSGEQTSPTTGWLEQLYGYLQDSAVAQAKECCVDMNAVDIDVESQCLPPQTDKVLSTTEYFKNYNHWLKNHNTRHILAIEVPQFYTIQIVFSSKDYERATVTLSDLSEQIVTHNTDSMADIVGDQPSNDKGQPVSLVQKTEYFYYDSESQRHDATSYIATFWIQSPKVLTLPEIEQFSRIDVSFELLEDDEQNKIKDKGIPLKYSLKENLFKLPIQTLAGRCTLINGDPISVEEALLNHAPQFYTNVMETMVKQPFDLPEKLATNNTVGASLPQQTWSVIQNNKGILETSFGALEKGVSWITLAKVASAATSGATGFTETVNKAIGVGLASVGFMKTLGELNTHYDNKLSSMAKTAVGALSSAVVFGERASPHIRATISLADLYGNPALVSRYTTQSFEPLLRGVGKFGSFILDKVDPVLTVADMVNGWGMYNQKKLEKKNKDNLFRGDINRYMYTTSSLQESKLTAFQQDQTTAQKYQDAIGELRGELAENFVSGKGHVAIEESTAFGTLLRLDATLFEFNKADIIADKGPYQKIAEKLEQIKYAPFKITITGHTCIIGSEDVNLRLSKKRAEAVKNAILAGFSDQNAKELWAPYFELVAKGYSEPLPGNTNRTKEEREKNRRVEIFFNFSTSVDYPPSRAGLYEVEKSAKQKILADIGANTELVSAINSTIDFALQGISAVFPPARFVAAGKQALELAQKAVEFIEETFQSEKYKLLHDINAIRYQDLMAINTFLAHSDTNGIDNVHLRAYMKRMTALNGLMRLLKTYQLAQLDKAGESKQYSDFQRMTNDVALGTKANSFDDFKILDYIDTYILNDNWDLDVSLQGTEHLDEVWLETNGYVNSTANIIDGDYIRMSFSSASAVVRKLTADDQNQSFQQQALNSSKYFPIHYRASEDGKHFKNLLTDTVPKNLDKSIFKQIAVFVRRSYKNDSLKAPKQSDWIPFEQYYQENQSEITPYDNIKVIAILDEKEAKGQGKYKDISQFFPVNLIVHSQSSNEGAWHFFDSVASSHTEYVRNINRMELSEEEAKVIFSGDNAGKTSLMGVCIQPSYFFGARRIFGIRPIADYDSAVMKGLFDSKSKSITSGARQFLSYSLSILVPGQSKTETDIKLVALSQPDTYSKWFNMTLSPTRSYEFTKDFKNFSPPQLADGLFYEKSFLQPPVKDKELSYPEVFDSAQTLFYLQQSGSRTNKQIDTNIAKDPLVSNEGRLRGKIYNFDWDKDVTATLIIKTKPSDPQSLIDQQYDPNIIPIDVKLVDQDRWIGTNNRPVSTMKNVIRIGTIVKENDGYKFEPNNLDKSMLSEKLSKLISEISAFDVKKLKVLSLRREDKTELFANVYELSYINYFGHEVKGLVPLLKPSDAYNFLPQVGVKFTAYVNGPHKSGLNGAESNEIHIYDAEVKRPPQRWYQLKDKEYEVNLAKEMNASKTDNELYENLQGEPLKFIPHQNLRDWMQINDHVDSLVQKRLDMLGDWVN</sequence>
<dbReference type="PANTHER" id="PTHR30329:SF21">
    <property type="entry name" value="LIPOPROTEIN YIAD-RELATED"/>
    <property type="match status" value="1"/>
</dbReference>
<dbReference type="CDD" id="cd07185">
    <property type="entry name" value="OmpA_C-like"/>
    <property type="match status" value="1"/>
</dbReference>
<dbReference type="InterPro" id="IPR036737">
    <property type="entry name" value="OmpA-like_sf"/>
</dbReference>
<dbReference type="OrthoDB" id="5887427at2"/>
<evidence type="ECO:0000256" key="1">
    <source>
        <dbReference type="PROSITE-ProRule" id="PRU00473"/>
    </source>
</evidence>
<reference evidence="3 4" key="1">
    <citation type="submission" date="2016-10" db="EMBL/GenBank/DDBJ databases">
        <authorList>
            <person name="de Groot N.N."/>
        </authorList>
    </citation>
    <scope>NUCLEOTIDE SEQUENCE [LARGE SCALE GENOMIC DNA]</scope>
    <source>
        <strain evidence="3 4">CGMCC 1.10228</strain>
    </source>
</reference>
<dbReference type="PROSITE" id="PS51123">
    <property type="entry name" value="OMPA_2"/>
    <property type="match status" value="1"/>
</dbReference>
<dbReference type="EMBL" id="FNDD01000021">
    <property type="protein sequence ID" value="SDH60305.1"/>
    <property type="molecule type" value="Genomic_DNA"/>
</dbReference>
<feature type="domain" description="OmpA-like" evidence="2">
    <location>
        <begin position="634"/>
        <end position="761"/>
    </location>
</feature>
<accession>A0A1G8DRS2</accession>
<dbReference type="PANTHER" id="PTHR30329">
    <property type="entry name" value="STATOR ELEMENT OF FLAGELLAR MOTOR COMPLEX"/>
    <property type="match status" value="1"/>
</dbReference>